<name>A0ACA9RV28_9GLOM</name>
<protein>
    <submittedName>
        <fullName evidence="1">22462_t:CDS:1</fullName>
    </submittedName>
</protein>
<organism evidence="1 2">
    <name type="scientific">Racocetra persica</name>
    <dbReference type="NCBI Taxonomy" id="160502"/>
    <lineage>
        <taxon>Eukaryota</taxon>
        <taxon>Fungi</taxon>
        <taxon>Fungi incertae sedis</taxon>
        <taxon>Mucoromycota</taxon>
        <taxon>Glomeromycotina</taxon>
        <taxon>Glomeromycetes</taxon>
        <taxon>Diversisporales</taxon>
        <taxon>Gigasporaceae</taxon>
        <taxon>Racocetra</taxon>
    </lineage>
</organism>
<accession>A0ACA9RV28</accession>
<keyword evidence="2" id="KW-1185">Reference proteome</keyword>
<dbReference type="EMBL" id="CAJVQC010073973">
    <property type="protein sequence ID" value="CAG8812692.1"/>
    <property type="molecule type" value="Genomic_DNA"/>
</dbReference>
<evidence type="ECO:0000313" key="2">
    <source>
        <dbReference type="Proteomes" id="UP000789920"/>
    </source>
</evidence>
<reference evidence="1" key="1">
    <citation type="submission" date="2021-06" db="EMBL/GenBank/DDBJ databases">
        <authorList>
            <person name="Kallberg Y."/>
            <person name="Tangrot J."/>
            <person name="Rosling A."/>
        </authorList>
    </citation>
    <scope>NUCLEOTIDE SEQUENCE</scope>
    <source>
        <strain evidence="1">MA461A</strain>
    </source>
</reference>
<dbReference type="Proteomes" id="UP000789920">
    <property type="component" value="Unassembled WGS sequence"/>
</dbReference>
<feature type="non-terminal residue" evidence="1">
    <location>
        <position position="1"/>
    </location>
</feature>
<comment type="caution">
    <text evidence="1">The sequence shown here is derived from an EMBL/GenBank/DDBJ whole genome shotgun (WGS) entry which is preliminary data.</text>
</comment>
<sequence length="91" mass="10477">KSKNDYKTYNYTGEVIKDTKAASNIKGEAFEYYSRPVNADRTDSISLVKDEVQILAVCDQNLSKYYSNPDENNNLKLVKAQNYNDNRNLED</sequence>
<feature type="non-terminal residue" evidence="1">
    <location>
        <position position="91"/>
    </location>
</feature>
<proteinExistence type="predicted"/>
<evidence type="ECO:0000313" key="1">
    <source>
        <dbReference type="EMBL" id="CAG8812692.1"/>
    </source>
</evidence>
<gene>
    <name evidence="1" type="ORF">RPERSI_LOCUS23588</name>
</gene>